<keyword evidence="3" id="KW-1185">Reference proteome</keyword>
<dbReference type="EMBL" id="JBHUOK010000032">
    <property type="protein sequence ID" value="MFD2790854.1"/>
    <property type="molecule type" value="Genomic_DNA"/>
</dbReference>
<organism evidence="2 3">
    <name type="scientific">Arenibacter antarcticus</name>
    <dbReference type="NCBI Taxonomy" id="2040469"/>
    <lineage>
        <taxon>Bacteria</taxon>
        <taxon>Pseudomonadati</taxon>
        <taxon>Bacteroidota</taxon>
        <taxon>Flavobacteriia</taxon>
        <taxon>Flavobacteriales</taxon>
        <taxon>Flavobacteriaceae</taxon>
        <taxon>Arenibacter</taxon>
    </lineage>
</organism>
<feature type="domain" description="NAD(P)-binding" evidence="1">
    <location>
        <begin position="12"/>
        <end position="134"/>
    </location>
</feature>
<dbReference type="PANTHER" id="PTHR14097:SF7">
    <property type="entry name" value="OXIDOREDUCTASE HTATIP2"/>
    <property type="match status" value="1"/>
</dbReference>
<evidence type="ECO:0000313" key="3">
    <source>
        <dbReference type="Proteomes" id="UP001597532"/>
    </source>
</evidence>
<reference evidence="3" key="1">
    <citation type="journal article" date="2019" name="Int. J. Syst. Evol. Microbiol.">
        <title>The Global Catalogue of Microorganisms (GCM) 10K type strain sequencing project: providing services to taxonomists for standard genome sequencing and annotation.</title>
        <authorList>
            <consortium name="The Broad Institute Genomics Platform"/>
            <consortium name="The Broad Institute Genome Sequencing Center for Infectious Disease"/>
            <person name="Wu L."/>
            <person name="Ma J."/>
        </authorList>
    </citation>
    <scope>NUCLEOTIDE SEQUENCE [LARGE SCALE GENOMIC DNA]</scope>
    <source>
        <strain evidence="3">KCTC 52924</strain>
    </source>
</reference>
<dbReference type="PANTHER" id="PTHR14097">
    <property type="entry name" value="OXIDOREDUCTASE HTATIP2"/>
    <property type="match status" value="1"/>
</dbReference>
<protein>
    <submittedName>
        <fullName evidence="2">NAD(P)H-binding protein</fullName>
    </submittedName>
</protein>
<dbReference type="InterPro" id="IPR016040">
    <property type="entry name" value="NAD(P)-bd_dom"/>
</dbReference>
<sequence length="222" mass="24897">MKAESKTAIILGATGLTGGVLIRKLLADDRYTKVKLFSRTSVGFPHPKLEEYLGDLLQLENYKNDFYADEVFCCIGTTKAKTPDAEMYRKIDFGIPVAAAELCKSNKINSYLVVSALGANAKSKVAYNRLKGEMENAVLKLGIPKTHFLRPSLIGGKREEKRVGEWLGKQFMKVLNLVLVGPLEKYRSVKPESIALAMLWLANTHYEHLYIESDQIKKLVEE</sequence>
<name>A0ABW5VGP1_9FLAO</name>
<dbReference type="RefSeq" id="WP_251806454.1">
    <property type="nucleotide sequence ID" value="NZ_CP166679.1"/>
</dbReference>
<proteinExistence type="predicted"/>
<evidence type="ECO:0000313" key="2">
    <source>
        <dbReference type="EMBL" id="MFD2790854.1"/>
    </source>
</evidence>
<accession>A0ABW5VGP1</accession>
<dbReference type="Proteomes" id="UP001597532">
    <property type="component" value="Unassembled WGS sequence"/>
</dbReference>
<dbReference type="Pfam" id="PF13460">
    <property type="entry name" value="NAD_binding_10"/>
    <property type="match status" value="1"/>
</dbReference>
<evidence type="ECO:0000259" key="1">
    <source>
        <dbReference type="Pfam" id="PF13460"/>
    </source>
</evidence>
<comment type="caution">
    <text evidence="2">The sequence shown here is derived from an EMBL/GenBank/DDBJ whole genome shotgun (WGS) entry which is preliminary data.</text>
</comment>
<dbReference type="Gene3D" id="3.40.50.720">
    <property type="entry name" value="NAD(P)-binding Rossmann-like Domain"/>
    <property type="match status" value="1"/>
</dbReference>
<dbReference type="InterPro" id="IPR036291">
    <property type="entry name" value="NAD(P)-bd_dom_sf"/>
</dbReference>
<dbReference type="SUPFAM" id="SSF51735">
    <property type="entry name" value="NAD(P)-binding Rossmann-fold domains"/>
    <property type="match status" value="1"/>
</dbReference>
<gene>
    <name evidence="2" type="ORF">ACFS1K_13855</name>
</gene>